<feature type="region of interest" description="Disordered" evidence="1">
    <location>
        <begin position="1"/>
        <end position="22"/>
    </location>
</feature>
<feature type="region of interest" description="Disordered" evidence="1">
    <location>
        <begin position="193"/>
        <end position="242"/>
    </location>
</feature>
<evidence type="ECO:0000313" key="2">
    <source>
        <dbReference type="EMBL" id="TKA28316.1"/>
    </source>
</evidence>
<dbReference type="InterPro" id="IPR018555">
    <property type="entry name" value="C630.06c-like"/>
</dbReference>
<dbReference type="Proteomes" id="UP000310066">
    <property type="component" value="Unassembled WGS sequence"/>
</dbReference>
<reference evidence="2 3" key="1">
    <citation type="submission" date="2017-03" db="EMBL/GenBank/DDBJ databases">
        <title>Genomes of endolithic fungi from Antarctica.</title>
        <authorList>
            <person name="Coleine C."/>
            <person name="Masonjones S."/>
            <person name="Stajich J.E."/>
        </authorList>
    </citation>
    <scope>NUCLEOTIDE SEQUENCE [LARGE SCALE GENOMIC DNA]</scope>
    <source>
        <strain evidence="2 3">CCFEE 5311</strain>
    </source>
</reference>
<comment type="caution">
    <text evidence="2">The sequence shown here is derived from an EMBL/GenBank/DDBJ whole genome shotgun (WGS) entry which is preliminary data.</text>
</comment>
<dbReference type="OrthoDB" id="5425061at2759"/>
<accession>A0A4U0U1S0</accession>
<dbReference type="AlphaFoldDB" id="A0A4U0U1S0"/>
<organism evidence="2 3">
    <name type="scientific">Friedmanniomyces endolithicus</name>
    <dbReference type="NCBI Taxonomy" id="329885"/>
    <lineage>
        <taxon>Eukaryota</taxon>
        <taxon>Fungi</taxon>
        <taxon>Dikarya</taxon>
        <taxon>Ascomycota</taxon>
        <taxon>Pezizomycotina</taxon>
        <taxon>Dothideomycetes</taxon>
        <taxon>Dothideomycetidae</taxon>
        <taxon>Mycosphaerellales</taxon>
        <taxon>Teratosphaeriaceae</taxon>
        <taxon>Friedmanniomyces</taxon>
    </lineage>
</organism>
<evidence type="ECO:0000313" key="3">
    <source>
        <dbReference type="Proteomes" id="UP000310066"/>
    </source>
</evidence>
<proteinExistence type="predicted"/>
<dbReference type="STRING" id="329885.A0A4U0U1S0"/>
<feature type="compositionally biased region" description="Basic and acidic residues" evidence="1">
    <location>
        <begin position="199"/>
        <end position="210"/>
    </location>
</feature>
<evidence type="ECO:0000256" key="1">
    <source>
        <dbReference type="SAM" id="MobiDB-lite"/>
    </source>
</evidence>
<feature type="compositionally biased region" description="Basic residues" evidence="1">
    <location>
        <begin position="211"/>
        <end position="220"/>
    </location>
</feature>
<sequence length="242" mass="26843">MERVVSRTELQSPASPPVLTPESDAFRHLRALDDLHYVTKPIEDLQAGDPEDDFDFRLFAAVSTTDAAKAPTKIRLRSPTPQTTAAGFVVSERDRGYYFADTLETEDKENFTRAALSGAQVQALSRTPWPGSAYEWKVVHVPSVKGSLPSRPAAVKDQIDVTMDVDAKRKRPGKKSRIKIRTKLAISRVEAENSQARAVAREAAEREKRVRTNRAKKLKRRAQEKAKKSGVKGDGTDSDDGD</sequence>
<protein>
    <submittedName>
        <fullName evidence="2">Uncharacterized protein</fullName>
    </submittedName>
</protein>
<dbReference type="EMBL" id="NAJP01000118">
    <property type="protein sequence ID" value="TKA28316.1"/>
    <property type="molecule type" value="Genomic_DNA"/>
</dbReference>
<name>A0A4U0U1S0_9PEZI</name>
<gene>
    <name evidence="2" type="ORF">B0A54_16115</name>
</gene>
<dbReference type="Pfam" id="PF09428">
    <property type="entry name" value="DUF2011"/>
    <property type="match status" value="1"/>
</dbReference>